<keyword evidence="2" id="KW-1185">Reference proteome</keyword>
<reference evidence="2" key="1">
    <citation type="journal article" date="2019" name="Int. J. Syst. Evol. Microbiol.">
        <title>The Global Catalogue of Microorganisms (GCM) 10K type strain sequencing project: providing services to taxonomists for standard genome sequencing and annotation.</title>
        <authorList>
            <consortium name="The Broad Institute Genomics Platform"/>
            <consortium name="The Broad Institute Genome Sequencing Center for Infectious Disease"/>
            <person name="Wu L."/>
            <person name="Ma J."/>
        </authorList>
    </citation>
    <scope>NUCLEOTIDE SEQUENCE [LARGE SCALE GENOMIC DNA]</scope>
    <source>
        <strain evidence="2">CGMCC 1.15731</strain>
    </source>
</reference>
<protein>
    <submittedName>
        <fullName evidence="1">Uncharacterized protein</fullName>
    </submittedName>
</protein>
<sequence>MKGGLGRPFSRMADMIRAVLPWTDPSCQDVPEQFQEKWEPVFRPELRENNMSEQFSFSLEIWIAPGRKQMPWRPGRDGVLTGFRTEIWLLRKIIAATPCSSCYFLTKAPSRCIDGQISESFKGRP</sequence>
<accession>A0ABV9H8B6</accession>
<dbReference type="RefSeq" id="WP_374830651.1">
    <property type="nucleotide sequence ID" value="NZ_JBHEEZ010000005.1"/>
</dbReference>
<gene>
    <name evidence="1" type="ORF">ACFO1V_15085</name>
</gene>
<comment type="caution">
    <text evidence="1">The sequence shown here is derived from an EMBL/GenBank/DDBJ whole genome shotgun (WGS) entry which is preliminary data.</text>
</comment>
<organism evidence="1 2">
    <name type="scientific">Daeguia caeni</name>
    <dbReference type="NCBI Taxonomy" id="439612"/>
    <lineage>
        <taxon>Bacteria</taxon>
        <taxon>Pseudomonadati</taxon>
        <taxon>Pseudomonadota</taxon>
        <taxon>Alphaproteobacteria</taxon>
        <taxon>Hyphomicrobiales</taxon>
        <taxon>Brucellaceae</taxon>
        <taxon>Daeguia</taxon>
    </lineage>
</organism>
<dbReference type="EMBL" id="JBHSEL010000126">
    <property type="protein sequence ID" value="MFC4626512.1"/>
    <property type="molecule type" value="Genomic_DNA"/>
</dbReference>
<proteinExistence type="predicted"/>
<dbReference type="Proteomes" id="UP001596042">
    <property type="component" value="Unassembled WGS sequence"/>
</dbReference>
<evidence type="ECO:0000313" key="2">
    <source>
        <dbReference type="Proteomes" id="UP001596042"/>
    </source>
</evidence>
<evidence type="ECO:0000313" key="1">
    <source>
        <dbReference type="EMBL" id="MFC4626512.1"/>
    </source>
</evidence>
<name>A0ABV9H8B6_9HYPH</name>